<feature type="transmembrane region" description="Helical" evidence="1">
    <location>
        <begin position="16"/>
        <end position="34"/>
    </location>
</feature>
<evidence type="ECO:0000256" key="1">
    <source>
        <dbReference type="SAM" id="Phobius"/>
    </source>
</evidence>
<comment type="caution">
    <text evidence="2">The sequence shown here is derived from an EMBL/GenBank/DDBJ whole genome shotgun (WGS) entry which is preliminary data.</text>
</comment>
<feature type="transmembrane region" description="Helical" evidence="1">
    <location>
        <begin position="54"/>
        <end position="77"/>
    </location>
</feature>
<dbReference type="Proteomes" id="UP000663848">
    <property type="component" value="Unassembled WGS sequence"/>
</dbReference>
<accession>A0A821PPU0</accession>
<keyword evidence="1" id="KW-0472">Membrane</keyword>
<name>A0A821PPU0_9BILA</name>
<feature type="non-terminal residue" evidence="2">
    <location>
        <position position="1"/>
    </location>
</feature>
<sequence>IGAIGLGLTLIRHQPLTTMIILFTVTSIGTKAYLPAFWSLPSLFLSESAAASSIVFINSIGNLGVCFTAVIVMILRFDRHYREEPHKNIRHPTISSNSNELFTSEQQHTEQISLFISVLFIIITRELK</sequence>
<dbReference type="SUPFAM" id="SSF103473">
    <property type="entry name" value="MFS general substrate transporter"/>
    <property type="match status" value="1"/>
</dbReference>
<evidence type="ECO:0000313" key="2">
    <source>
        <dbReference type="EMBL" id="CAF4809447.1"/>
    </source>
</evidence>
<dbReference type="InterPro" id="IPR036259">
    <property type="entry name" value="MFS_trans_sf"/>
</dbReference>
<evidence type="ECO:0000313" key="3">
    <source>
        <dbReference type="Proteomes" id="UP000663848"/>
    </source>
</evidence>
<keyword evidence="1" id="KW-0812">Transmembrane</keyword>
<dbReference type="EMBL" id="CAJOBR010005184">
    <property type="protein sequence ID" value="CAF4809447.1"/>
    <property type="molecule type" value="Genomic_DNA"/>
</dbReference>
<dbReference type="AlphaFoldDB" id="A0A821PPU0"/>
<proteinExistence type="predicted"/>
<reference evidence="2" key="1">
    <citation type="submission" date="2021-02" db="EMBL/GenBank/DDBJ databases">
        <authorList>
            <person name="Nowell W R."/>
        </authorList>
    </citation>
    <scope>NUCLEOTIDE SEQUENCE</scope>
</reference>
<keyword evidence="1" id="KW-1133">Transmembrane helix</keyword>
<organism evidence="2 3">
    <name type="scientific">Rotaria socialis</name>
    <dbReference type="NCBI Taxonomy" id="392032"/>
    <lineage>
        <taxon>Eukaryota</taxon>
        <taxon>Metazoa</taxon>
        <taxon>Spiralia</taxon>
        <taxon>Gnathifera</taxon>
        <taxon>Rotifera</taxon>
        <taxon>Eurotatoria</taxon>
        <taxon>Bdelloidea</taxon>
        <taxon>Philodinida</taxon>
        <taxon>Philodinidae</taxon>
        <taxon>Rotaria</taxon>
    </lineage>
</organism>
<gene>
    <name evidence="2" type="ORF">QYT958_LOCUS24373</name>
</gene>
<protein>
    <submittedName>
        <fullName evidence="2">Uncharacterized protein</fullName>
    </submittedName>
</protein>